<keyword evidence="1" id="KW-1133">Transmembrane helix</keyword>
<dbReference type="EMBL" id="BGPR01029747">
    <property type="protein sequence ID" value="GBO01726.1"/>
    <property type="molecule type" value="Genomic_DNA"/>
</dbReference>
<dbReference type="InterPro" id="IPR036865">
    <property type="entry name" value="CRAL-TRIO_dom_sf"/>
</dbReference>
<dbReference type="SUPFAM" id="SSF46938">
    <property type="entry name" value="CRAL/TRIO N-terminal domain"/>
    <property type="match status" value="1"/>
</dbReference>
<evidence type="ECO:0000313" key="4">
    <source>
        <dbReference type="Proteomes" id="UP000499080"/>
    </source>
</evidence>
<evidence type="ECO:0000313" key="3">
    <source>
        <dbReference type="EMBL" id="GBO01726.1"/>
    </source>
</evidence>
<protein>
    <recommendedName>
        <fullName evidence="2">CRAL-TRIO domain-containing protein</fullName>
    </recommendedName>
</protein>
<proteinExistence type="predicted"/>
<reference evidence="3 4" key="1">
    <citation type="journal article" date="2019" name="Sci. Rep.">
        <title>Orb-weaving spider Araneus ventricosus genome elucidates the spidroin gene catalogue.</title>
        <authorList>
            <person name="Kono N."/>
            <person name="Nakamura H."/>
            <person name="Ohtoshi R."/>
            <person name="Moran D.A.P."/>
            <person name="Shinohara A."/>
            <person name="Yoshida Y."/>
            <person name="Fujiwara M."/>
            <person name="Mori M."/>
            <person name="Tomita M."/>
            <person name="Arakawa K."/>
        </authorList>
    </citation>
    <scope>NUCLEOTIDE SEQUENCE [LARGE SCALE GENOMIC DNA]</scope>
</reference>
<evidence type="ECO:0000256" key="1">
    <source>
        <dbReference type="SAM" id="Phobius"/>
    </source>
</evidence>
<accession>A0A4Y2TRJ1</accession>
<gene>
    <name evidence="3" type="ORF">AVEN_89932_1</name>
</gene>
<organism evidence="3 4">
    <name type="scientific">Araneus ventricosus</name>
    <name type="common">Orbweaver spider</name>
    <name type="synonym">Epeira ventricosa</name>
    <dbReference type="NCBI Taxonomy" id="182803"/>
    <lineage>
        <taxon>Eukaryota</taxon>
        <taxon>Metazoa</taxon>
        <taxon>Ecdysozoa</taxon>
        <taxon>Arthropoda</taxon>
        <taxon>Chelicerata</taxon>
        <taxon>Arachnida</taxon>
        <taxon>Araneae</taxon>
        <taxon>Araneomorphae</taxon>
        <taxon>Entelegynae</taxon>
        <taxon>Araneoidea</taxon>
        <taxon>Araneidae</taxon>
        <taxon>Araneus</taxon>
    </lineage>
</organism>
<keyword evidence="1" id="KW-0472">Membrane</keyword>
<name>A0A4Y2TRJ1_ARAVE</name>
<keyword evidence="4" id="KW-1185">Reference proteome</keyword>
<dbReference type="PANTHER" id="PTHR10174:SF208">
    <property type="entry name" value="CRAL-TRIO DOMAIN-CONTAINING PROTEIN DDB_G0278031"/>
    <property type="match status" value="1"/>
</dbReference>
<dbReference type="Proteomes" id="UP000499080">
    <property type="component" value="Unassembled WGS sequence"/>
</dbReference>
<evidence type="ECO:0000259" key="2">
    <source>
        <dbReference type="Pfam" id="PF00650"/>
    </source>
</evidence>
<dbReference type="OrthoDB" id="75724at2759"/>
<dbReference type="GO" id="GO:0016020">
    <property type="term" value="C:membrane"/>
    <property type="evidence" value="ECO:0007669"/>
    <property type="project" value="TreeGrafter"/>
</dbReference>
<dbReference type="Pfam" id="PF00650">
    <property type="entry name" value="CRAL_TRIO"/>
    <property type="match status" value="1"/>
</dbReference>
<keyword evidence="1" id="KW-0812">Transmembrane</keyword>
<dbReference type="InterPro" id="IPR001251">
    <property type="entry name" value="CRAL-TRIO_dom"/>
</dbReference>
<dbReference type="GO" id="GO:1902936">
    <property type="term" value="F:phosphatidylinositol bisphosphate binding"/>
    <property type="evidence" value="ECO:0007669"/>
    <property type="project" value="TreeGrafter"/>
</dbReference>
<dbReference type="AlphaFoldDB" id="A0A4Y2TRJ1"/>
<feature type="domain" description="CRAL-TRIO" evidence="2">
    <location>
        <begin position="114"/>
        <end position="181"/>
    </location>
</feature>
<dbReference type="Gene3D" id="3.40.525.10">
    <property type="entry name" value="CRAL-TRIO lipid binding domain"/>
    <property type="match status" value="1"/>
</dbReference>
<comment type="caution">
    <text evidence="3">The sequence shown here is derived from an EMBL/GenBank/DDBJ whole genome shotgun (WGS) entry which is preliminary data.</text>
</comment>
<dbReference type="SUPFAM" id="SSF52087">
    <property type="entry name" value="CRAL/TRIO domain"/>
    <property type="match status" value="1"/>
</dbReference>
<dbReference type="Gene3D" id="1.10.8.20">
    <property type="entry name" value="N-terminal domain of phosphatidylinositol transfer protein sec14p"/>
    <property type="match status" value="1"/>
</dbReference>
<sequence>MEKEANQNKFYPFEMDYLPECFREKAAKELNEVPEQRTEELRTFKEMLSTNKVFAGIDFEDDFLWLFLRHTKHNASKTLPYLRNFIQFRRNYSWLFQSVSDDLFNTSPATKCFSILPKRTPDGCAVLLIELGKWDPDEFPLEDFKKMFLSVALQILRCPVTQINGFKIIHDFKDTTVKHLKVCTPQNLYLEYHVGLVDEFTNQHLSMRYSSDGKSLSIQGLLLILRPISIIVVFVMPRRVGSKF</sequence>
<dbReference type="InterPro" id="IPR036273">
    <property type="entry name" value="CRAL/TRIO_N_dom_sf"/>
</dbReference>
<dbReference type="PANTHER" id="PTHR10174">
    <property type="entry name" value="ALPHA-TOCOPHEROL TRANSFER PROTEIN-RELATED"/>
    <property type="match status" value="1"/>
</dbReference>
<feature type="transmembrane region" description="Helical" evidence="1">
    <location>
        <begin position="216"/>
        <end position="236"/>
    </location>
</feature>